<sequence>MTPFVPFNLHRTILISAILRLALIVYDEWQDSRMVVRYTDIDYSVFSDAADLVLKGNSPFERSVKEAPKELDSKATSKDIPKDEKH</sequence>
<name>A0A5P1F8U4_ASPOF</name>
<accession>A0A5P1F8U4</accession>
<keyword evidence="7" id="KW-0812">Transmembrane</keyword>
<protein>
    <recommendedName>
        <fullName evidence="11">GPI mannosyltransferase I</fullName>
    </recommendedName>
</protein>
<evidence type="ECO:0000256" key="11">
    <source>
        <dbReference type="ARBA" id="ARBA00032997"/>
    </source>
</evidence>
<feature type="chain" id="PRO_5024340195" description="GPI mannosyltransferase I" evidence="13">
    <location>
        <begin position="25"/>
        <end position="86"/>
    </location>
</feature>
<dbReference type="Gramene" id="ONK74592">
    <property type="protein sequence ID" value="ONK74592"/>
    <property type="gene ID" value="A4U43_C03F8080"/>
</dbReference>
<evidence type="ECO:0000313" key="14">
    <source>
        <dbReference type="EMBL" id="ONK74592.1"/>
    </source>
</evidence>
<keyword evidence="5" id="KW-0328">Glycosyltransferase</keyword>
<dbReference type="GO" id="GO:0051751">
    <property type="term" value="F:alpha-1,4-mannosyltransferase activity"/>
    <property type="evidence" value="ECO:0007669"/>
    <property type="project" value="InterPro"/>
</dbReference>
<dbReference type="PANTHER" id="PTHR12886">
    <property type="entry name" value="PIG-M MANNOSYLTRANSFERASE"/>
    <property type="match status" value="1"/>
</dbReference>
<keyword evidence="10" id="KW-0472">Membrane</keyword>
<feature type="region of interest" description="Disordered" evidence="12">
    <location>
        <begin position="64"/>
        <end position="86"/>
    </location>
</feature>
<evidence type="ECO:0000313" key="15">
    <source>
        <dbReference type="Proteomes" id="UP000243459"/>
    </source>
</evidence>
<keyword evidence="9" id="KW-1133">Transmembrane helix</keyword>
<evidence type="ECO:0000256" key="10">
    <source>
        <dbReference type="ARBA" id="ARBA00023136"/>
    </source>
</evidence>
<evidence type="ECO:0000256" key="9">
    <source>
        <dbReference type="ARBA" id="ARBA00022989"/>
    </source>
</evidence>
<dbReference type="EMBL" id="CM007383">
    <property type="protein sequence ID" value="ONK74592.1"/>
    <property type="molecule type" value="Genomic_DNA"/>
</dbReference>
<dbReference type="UniPathway" id="UPA00196"/>
<dbReference type="GO" id="GO:0005789">
    <property type="term" value="C:endoplasmic reticulum membrane"/>
    <property type="evidence" value="ECO:0007669"/>
    <property type="project" value="UniProtKB-SubCell"/>
</dbReference>
<comment type="subcellular location">
    <subcellularLocation>
        <location evidence="1">Endoplasmic reticulum membrane</location>
        <topology evidence="1">Multi-pass membrane protein</topology>
    </subcellularLocation>
</comment>
<dbReference type="InterPro" id="IPR007704">
    <property type="entry name" value="PIG-M"/>
</dbReference>
<keyword evidence="8" id="KW-0256">Endoplasmic reticulum</keyword>
<comment type="pathway">
    <text evidence="2">Glycolipid biosynthesis; glycosylphosphatidylinositol-anchor biosynthesis.</text>
</comment>
<dbReference type="GO" id="GO:0004376">
    <property type="term" value="F:GPI mannosyltransferase activity"/>
    <property type="evidence" value="ECO:0007669"/>
    <property type="project" value="InterPro"/>
</dbReference>
<keyword evidence="4" id="KW-0337">GPI-anchor biosynthesis</keyword>
<feature type="signal peptide" evidence="13">
    <location>
        <begin position="1"/>
        <end position="24"/>
    </location>
</feature>
<keyword evidence="13" id="KW-0732">Signal</keyword>
<dbReference type="GO" id="GO:0006506">
    <property type="term" value="P:GPI anchor biosynthetic process"/>
    <property type="evidence" value="ECO:0007669"/>
    <property type="project" value="UniProtKB-UniPathway"/>
</dbReference>
<evidence type="ECO:0000256" key="3">
    <source>
        <dbReference type="ARBA" id="ARBA00011071"/>
    </source>
</evidence>
<evidence type="ECO:0000256" key="5">
    <source>
        <dbReference type="ARBA" id="ARBA00022676"/>
    </source>
</evidence>
<gene>
    <name evidence="14" type="ORF">A4U43_C03F8080</name>
</gene>
<comment type="similarity">
    <text evidence="3">Belongs to the PIGM family.</text>
</comment>
<evidence type="ECO:0000256" key="8">
    <source>
        <dbReference type="ARBA" id="ARBA00022824"/>
    </source>
</evidence>
<evidence type="ECO:0000256" key="4">
    <source>
        <dbReference type="ARBA" id="ARBA00022502"/>
    </source>
</evidence>
<dbReference type="PANTHER" id="PTHR12886:SF0">
    <property type="entry name" value="GPI MANNOSYLTRANSFERASE 1"/>
    <property type="match status" value="1"/>
</dbReference>
<reference evidence="15" key="1">
    <citation type="journal article" date="2017" name="Nat. Commun.">
        <title>The asparagus genome sheds light on the origin and evolution of a young Y chromosome.</title>
        <authorList>
            <person name="Harkess A."/>
            <person name="Zhou J."/>
            <person name="Xu C."/>
            <person name="Bowers J.E."/>
            <person name="Van der Hulst R."/>
            <person name="Ayyampalayam S."/>
            <person name="Mercati F."/>
            <person name="Riccardi P."/>
            <person name="McKain M.R."/>
            <person name="Kakrana A."/>
            <person name="Tang H."/>
            <person name="Ray J."/>
            <person name="Groenendijk J."/>
            <person name="Arikit S."/>
            <person name="Mathioni S.M."/>
            <person name="Nakano M."/>
            <person name="Shan H."/>
            <person name="Telgmann-Rauber A."/>
            <person name="Kanno A."/>
            <person name="Yue Z."/>
            <person name="Chen H."/>
            <person name="Li W."/>
            <person name="Chen Y."/>
            <person name="Xu X."/>
            <person name="Zhang Y."/>
            <person name="Luo S."/>
            <person name="Chen H."/>
            <person name="Gao J."/>
            <person name="Mao Z."/>
            <person name="Pires J.C."/>
            <person name="Luo M."/>
            <person name="Kudrna D."/>
            <person name="Wing R.A."/>
            <person name="Meyers B.C."/>
            <person name="Yi K."/>
            <person name="Kong H."/>
            <person name="Lavrijsen P."/>
            <person name="Sunseri F."/>
            <person name="Falavigna A."/>
            <person name="Ye Y."/>
            <person name="Leebens-Mack J.H."/>
            <person name="Chen G."/>
        </authorList>
    </citation>
    <scope>NUCLEOTIDE SEQUENCE [LARGE SCALE GENOMIC DNA]</scope>
    <source>
        <strain evidence="15">cv. DH0086</strain>
    </source>
</reference>
<proteinExistence type="inferred from homology"/>
<evidence type="ECO:0000256" key="6">
    <source>
        <dbReference type="ARBA" id="ARBA00022679"/>
    </source>
</evidence>
<evidence type="ECO:0000256" key="13">
    <source>
        <dbReference type="SAM" id="SignalP"/>
    </source>
</evidence>
<dbReference type="AlphaFoldDB" id="A0A5P1F8U4"/>
<organism evidence="14 15">
    <name type="scientific">Asparagus officinalis</name>
    <name type="common">Garden asparagus</name>
    <dbReference type="NCBI Taxonomy" id="4686"/>
    <lineage>
        <taxon>Eukaryota</taxon>
        <taxon>Viridiplantae</taxon>
        <taxon>Streptophyta</taxon>
        <taxon>Embryophyta</taxon>
        <taxon>Tracheophyta</taxon>
        <taxon>Spermatophyta</taxon>
        <taxon>Magnoliopsida</taxon>
        <taxon>Liliopsida</taxon>
        <taxon>Asparagales</taxon>
        <taxon>Asparagaceae</taxon>
        <taxon>Asparagoideae</taxon>
        <taxon>Asparagus</taxon>
    </lineage>
</organism>
<evidence type="ECO:0000256" key="1">
    <source>
        <dbReference type="ARBA" id="ARBA00004477"/>
    </source>
</evidence>
<dbReference type="GO" id="GO:1990529">
    <property type="term" value="C:glycosylphosphatidylinositol-mannosyltransferase I complex"/>
    <property type="evidence" value="ECO:0007669"/>
    <property type="project" value="TreeGrafter"/>
</dbReference>
<evidence type="ECO:0000256" key="12">
    <source>
        <dbReference type="SAM" id="MobiDB-lite"/>
    </source>
</evidence>
<dbReference type="Proteomes" id="UP000243459">
    <property type="component" value="Chromosome 3"/>
</dbReference>
<keyword evidence="6" id="KW-0808">Transferase</keyword>
<evidence type="ECO:0000256" key="7">
    <source>
        <dbReference type="ARBA" id="ARBA00022692"/>
    </source>
</evidence>
<evidence type="ECO:0000256" key="2">
    <source>
        <dbReference type="ARBA" id="ARBA00004687"/>
    </source>
</evidence>
<keyword evidence="15" id="KW-1185">Reference proteome</keyword>